<sequence>MDTYHCITCNVTFDVNEFANHLCCETTSAIFQATGNNELNTPISASAHQDMNLQKDKEQLEVSSRNTFIQSGLEINSSEDFEASHEWFPKNYTELDKTPHSYSFEHVSETSERPLGNITEFASSSKALCKDDVKDSPLFADDSFQLDEPNSFQLDEP</sequence>
<name>A0A8X6TEV7_NEPPI</name>
<evidence type="ECO:0000313" key="2">
    <source>
        <dbReference type="Proteomes" id="UP000887013"/>
    </source>
</evidence>
<dbReference type="Proteomes" id="UP000887013">
    <property type="component" value="Unassembled WGS sequence"/>
</dbReference>
<feature type="non-terminal residue" evidence="1">
    <location>
        <position position="157"/>
    </location>
</feature>
<reference evidence="1" key="1">
    <citation type="submission" date="2020-08" db="EMBL/GenBank/DDBJ databases">
        <title>Multicomponent nature underlies the extraordinary mechanical properties of spider dragline silk.</title>
        <authorList>
            <person name="Kono N."/>
            <person name="Nakamura H."/>
            <person name="Mori M."/>
            <person name="Yoshida Y."/>
            <person name="Ohtoshi R."/>
            <person name="Malay A.D."/>
            <person name="Moran D.A.P."/>
            <person name="Tomita M."/>
            <person name="Numata K."/>
            <person name="Arakawa K."/>
        </authorList>
    </citation>
    <scope>NUCLEOTIDE SEQUENCE</scope>
</reference>
<protein>
    <submittedName>
        <fullName evidence="1">Uncharacterized protein</fullName>
    </submittedName>
</protein>
<proteinExistence type="predicted"/>
<accession>A0A8X6TEV7</accession>
<keyword evidence="2" id="KW-1185">Reference proteome</keyword>
<organism evidence="1 2">
    <name type="scientific">Nephila pilipes</name>
    <name type="common">Giant wood spider</name>
    <name type="synonym">Nephila maculata</name>
    <dbReference type="NCBI Taxonomy" id="299642"/>
    <lineage>
        <taxon>Eukaryota</taxon>
        <taxon>Metazoa</taxon>
        <taxon>Ecdysozoa</taxon>
        <taxon>Arthropoda</taxon>
        <taxon>Chelicerata</taxon>
        <taxon>Arachnida</taxon>
        <taxon>Araneae</taxon>
        <taxon>Araneomorphae</taxon>
        <taxon>Entelegynae</taxon>
        <taxon>Araneoidea</taxon>
        <taxon>Nephilidae</taxon>
        <taxon>Nephila</taxon>
    </lineage>
</organism>
<evidence type="ECO:0000313" key="1">
    <source>
        <dbReference type="EMBL" id="GFT07397.1"/>
    </source>
</evidence>
<comment type="caution">
    <text evidence="1">The sequence shown here is derived from an EMBL/GenBank/DDBJ whole genome shotgun (WGS) entry which is preliminary data.</text>
</comment>
<dbReference type="EMBL" id="BMAW01103087">
    <property type="protein sequence ID" value="GFT07397.1"/>
    <property type="molecule type" value="Genomic_DNA"/>
</dbReference>
<dbReference type="AlphaFoldDB" id="A0A8X6TEV7"/>
<gene>
    <name evidence="1" type="ORF">NPIL_493031</name>
</gene>